<name>A0A078MMY1_9MICC</name>
<dbReference type="InterPro" id="IPR005561">
    <property type="entry name" value="ANTAR"/>
</dbReference>
<dbReference type="InterPro" id="IPR036388">
    <property type="entry name" value="WH-like_DNA-bd_sf"/>
</dbReference>
<proteinExistence type="predicted"/>
<dbReference type="SMART" id="SM01012">
    <property type="entry name" value="ANTAR"/>
    <property type="match status" value="1"/>
</dbReference>
<dbReference type="InterPro" id="IPR012074">
    <property type="entry name" value="GAF_ANTAR"/>
</dbReference>
<evidence type="ECO:0000256" key="1">
    <source>
        <dbReference type="ARBA" id="ARBA00022679"/>
    </source>
</evidence>
<dbReference type="PROSITE" id="PS50921">
    <property type="entry name" value="ANTAR"/>
    <property type="match status" value="1"/>
</dbReference>
<protein>
    <submittedName>
        <fullName evidence="6">ANTAR domain protein</fullName>
    </submittedName>
</protein>
<dbReference type="PATRIC" id="fig|1461584.3.peg.123"/>
<dbReference type="Pfam" id="PF03861">
    <property type="entry name" value="ANTAR"/>
    <property type="match status" value="1"/>
</dbReference>
<keyword evidence="1" id="KW-0808">Transferase</keyword>
<dbReference type="SUPFAM" id="SSF55781">
    <property type="entry name" value="GAF domain-like"/>
    <property type="match status" value="1"/>
</dbReference>
<dbReference type="GO" id="GO:0003723">
    <property type="term" value="F:RNA binding"/>
    <property type="evidence" value="ECO:0007669"/>
    <property type="project" value="InterPro"/>
</dbReference>
<dbReference type="Gene3D" id="3.30.450.40">
    <property type="match status" value="1"/>
</dbReference>
<keyword evidence="2" id="KW-0418">Kinase</keyword>
<reference evidence="6" key="1">
    <citation type="submission" date="2014-07" db="EMBL/GenBank/DDBJ databases">
        <authorList>
            <person name="Urmite Genomes Urmite Genomes"/>
        </authorList>
    </citation>
    <scope>NUCLEOTIDE SEQUENCE</scope>
    <source>
        <strain evidence="6">11W110_air</strain>
    </source>
</reference>
<accession>A0A078MMY1</accession>
<dbReference type="InterPro" id="IPR029016">
    <property type="entry name" value="GAF-like_dom_sf"/>
</dbReference>
<evidence type="ECO:0000256" key="3">
    <source>
        <dbReference type="ARBA" id="ARBA00023015"/>
    </source>
</evidence>
<keyword evidence="4" id="KW-0804">Transcription</keyword>
<dbReference type="AlphaFoldDB" id="A0A078MMY1"/>
<dbReference type="Pfam" id="PF13185">
    <property type="entry name" value="GAF_2"/>
    <property type="match status" value="1"/>
</dbReference>
<evidence type="ECO:0000256" key="2">
    <source>
        <dbReference type="ARBA" id="ARBA00022777"/>
    </source>
</evidence>
<gene>
    <name evidence="6" type="ORF">BN1051_00127</name>
</gene>
<dbReference type="GO" id="GO:0016301">
    <property type="term" value="F:kinase activity"/>
    <property type="evidence" value="ECO:0007669"/>
    <property type="project" value="UniProtKB-KW"/>
</dbReference>
<evidence type="ECO:0000256" key="4">
    <source>
        <dbReference type="ARBA" id="ARBA00023163"/>
    </source>
</evidence>
<dbReference type="Gene3D" id="1.10.10.10">
    <property type="entry name" value="Winged helix-like DNA-binding domain superfamily/Winged helix DNA-binding domain"/>
    <property type="match status" value="1"/>
</dbReference>
<evidence type="ECO:0000313" key="6">
    <source>
        <dbReference type="EMBL" id="CEA06782.1"/>
    </source>
</evidence>
<dbReference type="PIRSF" id="PIRSF036625">
    <property type="entry name" value="GAF_ANTAR"/>
    <property type="match status" value="1"/>
</dbReference>
<evidence type="ECO:0000259" key="5">
    <source>
        <dbReference type="PROSITE" id="PS50921"/>
    </source>
</evidence>
<keyword evidence="3" id="KW-0805">Transcription regulation</keyword>
<organism evidence="6">
    <name type="scientific">Arthrobacter saudimassiliensis</name>
    <dbReference type="NCBI Taxonomy" id="1461584"/>
    <lineage>
        <taxon>Bacteria</taxon>
        <taxon>Bacillati</taxon>
        <taxon>Actinomycetota</taxon>
        <taxon>Actinomycetes</taxon>
        <taxon>Micrococcales</taxon>
        <taxon>Micrococcaceae</taxon>
        <taxon>Arthrobacter</taxon>
    </lineage>
</organism>
<dbReference type="InterPro" id="IPR011006">
    <property type="entry name" value="CheY-like_superfamily"/>
</dbReference>
<dbReference type="EMBL" id="LN483070">
    <property type="protein sequence ID" value="CEA06782.1"/>
    <property type="molecule type" value="Genomic_DNA"/>
</dbReference>
<feature type="domain" description="ANTAR" evidence="5">
    <location>
        <begin position="168"/>
        <end position="229"/>
    </location>
</feature>
<dbReference type="SUPFAM" id="SSF52172">
    <property type="entry name" value="CheY-like"/>
    <property type="match status" value="1"/>
</dbReference>
<dbReference type="InterPro" id="IPR003018">
    <property type="entry name" value="GAF"/>
</dbReference>
<sequence length="243" mass="26106">MLIDRAPANAPLATTLNELVCGARSLDEMTRGLAHEMARALPQQLTGCTVSLHSGRRLLTCGSDAALRSLEDLQHRVAEGPATDALTAGKAVWVPDLETETRWPEFTAAARNAGIRAVASSPVQLETQQGRACLTLLFAQPLQPEHGPEQLDAAIHQAVGAVRLYARIHTLQAQASDMRSAMASRTAIDLAIGIIMGQNQCTQAEAFHILRTASSRRNEKLRDIAARMVAKINGGEPATHFHA</sequence>